<evidence type="ECO:0000313" key="4">
    <source>
        <dbReference type="Proteomes" id="UP001524502"/>
    </source>
</evidence>
<evidence type="ECO:0008006" key="5">
    <source>
        <dbReference type="Google" id="ProtNLM"/>
    </source>
</evidence>
<dbReference type="Proteomes" id="UP001524502">
    <property type="component" value="Unassembled WGS sequence"/>
</dbReference>
<dbReference type="Pfam" id="PF12869">
    <property type="entry name" value="tRNA_anti-like"/>
    <property type="match status" value="1"/>
</dbReference>
<accession>A0ABT1RPP8</accession>
<keyword evidence="2" id="KW-1133">Transmembrane helix</keyword>
<keyword evidence="2" id="KW-0812">Transmembrane</keyword>
<dbReference type="InterPro" id="IPR012340">
    <property type="entry name" value="NA-bd_OB-fold"/>
</dbReference>
<organism evidence="3 4">
    <name type="scientific">Anaerovorax odorimutans</name>
    <dbReference type="NCBI Taxonomy" id="109327"/>
    <lineage>
        <taxon>Bacteria</taxon>
        <taxon>Bacillati</taxon>
        <taxon>Bacillota</taxon>
        <taxon>Clostridia</taxon>
        <taxon>Peptostreptococcales</taxon>
        <taxon>Anaerovoracaceae</taxon>
        <taxon>Anaerovorax</taxon>
    </lineage>
</organism>
<keyword evidence="2" id="KW-0472">Membrane</keyword>
<feature type="compositionally biased region" description="Low complexity" evidence="1">
    <location>
        <begin position="195"/>
        <end position="208"/>
    </location>
</feature>
<dbReference type="RefSeq" id="WP_256132367.1">
    <property type="nucleotide sequence ID" value="NZ_JANFXK010000011.1"/>
</dbReference>
<evidence type="ECO:0000256" key="2">
    <source>
        <dbReference type="SAM" id="Phobius"/>
    </source>
</evidence>
<comment type="caution">
    <text evidence="3">The sequence shown here is derived from an EMBL/GenBank/DDBJ whole genome shotgun (WGS) entry which is preliminary data.</text>
</comment>
<evidence type="ECO:0000256" key="1">
    <source>
        <dbReference type="SAM" id="MobiDB-lite"/>
    </source>
</evidence>
<sequence length="315" mass="35351">MNKIELQIKGTPIIFTGDSVTYNGKEFFYHKMKGIKHLNTETPSITFIYDEEAVQIPYDPSDQAIMEQIFKEITATVRAASETPLSPSPDELTALLDDFQLPPLDPPASKVQPQQQRHDYKQDKVNTMKYDKTKLCNSCGKRIAKSAKACPYCGAKNKRPIHKRWWFIVACVLIVSIIVGSTLDNADTTSPTGSTENTSAETTKTTKPTEGVLTIAPGDLLEKYEENEVKGDEIYAEKMMKLTGVIDDIGKDIMEDVYITFKVNDEYSFTSVQCFFSDDEQIKKVMDLKPGQKITIVGRCDGKFGNVLIKDCKIE</sequence>
<gene>
    <name evidence="3" type="ORF">NE619_10595</name>
</gene>
<keyword evidence="4" id="KW-1185">Reference proteome</keyword>
<evidence type="ECO:0000313" key="3">
    <source>
        <dbReference type="EMBL" id="MCQ4637174.1"/>
    </source>
</evidence>
<dbReference type="InterPro" id="IPR024422">
    <property type="entry name" value="Protein_unknown_function_OB"/>
</dbReference>
<feature type="region of interest" description="Disordered" evidence="1">
    <location>
        <begin position="186"/>
        <end position="208"/>
    </location>
</feature>
<protein>
    <recommendedName>
        <fullName evidence="5">Zinc-ribbon domain-containing protein</fullName>
    </recommendedName>
</protein>
<reference evidence="3 4" key="1">
    <citation type="submission" date="2022-06" db="EMBL/GenBank/DDBJ databases">
        <title>Isolation of gut microbiota from human fecal samples.</title>
        <authorList>
            <person name="Pamer E.G."/>
            <person name="Barat B."/>
            <person name="Waligurski E."/>
            <person name="Medina S."/>
            <person name="Paddock L."/>
            <person name="Mostad J."/>
        </authorList>
    </citation>
    <scope>NUCLEOTIDE SEQUENCE [LARGE SCALE GENOMIC DNA]</scope>
    <source>
        <strain evidence="3 4">SL.3.17</strain>
    </source>
</reference>
<dbReference type="EMBL" id="JANFXK010000011">
    <property type="protein sequence ID" value="MCQ4637174.1"/>
    <property type="molecule type" value="Genomic_DNA"/>
</dbReference>
<feature type="transmembrane region" description="Helical" evidence="2">
    <location>
        <begin position="165"/>
        <end position="183"/>
    </location>
</feature>
<name>A0ABT1RPP8_9FIRM</name>
<dbReference type="Gene3D" id="2.40.50.140">
    <property type="entry name" value="Nucleic acid-binding proteins"/>
    <property type="match status" value="1"/>
</dbReference>
<proteinExistence type="predicted"/>